<proteinExistence type="predicted"/>
<name>A0A0A9H133_ARUDO</name>
<reference evidence="1" key="1">
    <citation type="submission" date="2014-09" db="EMBL/GenBank/DDBJ databases">
        <authorList>
            <person name="Magalhaes I.L.F."/>
            <person name="Oliveira U."/>
            <person name="Santos F.R."/>
            <person name="Vidigal T.H.D.A."/>
            <person name="Brescovit A.D."/>
            <person name="Santos A.J."/>
        </authorList>
    </citation>
    <scope>NUCLEOTIDE SEQUENCE</scope>
    <source>
        <tissue evidence="1">Shoot tissue taken approximately 20 cm above the soil surface</tissue>
    </source>
</reference>
<sequence>MENRTITAIRKHKPWRGFHNLYRIRGIQPLAAQMAARKTANKELG</sequence>
<protein>
    <submittedName>
        <fullName evidence="1">Uncharacterized protein</fullName>
    </submittedName>
</protein>
<accession>A0A0A9H133</accession>
<dbReference type="EMBL" id="GBRH01168402">
    <property type="protein sequence ID" value="JAE29494.1"/>
    <property type="molecule type" value="Transcribed_RNA"/>
</dbReference>
<evidence type="ECO:0000313" key="1">
    <source>
        <dbReference type="EMBL" id="JAE29494.1"/>
    </source>
</evidence>
<reference evidence="1" key="2">
    <citation type="journal article" date="2015" name="Data Brief">
        <title>Shoot transcriptome of the giant reed, Arundo donax.</title>
        <authorList>
            <person name="Barrero R.A."/>
            <person name="Guerrero F.D."/>
            <person name="Moolhuijzen P."/>
            <person name="Goolsby J.A."/>
            <person name="Tidwell J."/>
            <person name="Bellgard S.E."/>
            <person name="Bellgard M.I."/>
        </authorList>
    </citation>
    <scope>NUCLEOTIDE SEQUENCE</scope>
    <source>
        <tissue evidence="1">Shoot tissue taken approximately 20 cm above the soil surface</tissue>
    </source>
</reference>
<organism evidence="1">
    <name type="scientific">Arundo donax</name>
    <name type="common">Giant reed</name>
    <name type="synonym">Donax arundinaceus</name>
    <dbReference type="NCBI Taxonomy" id="35708"/>
    <lineage>
        <taxon>Eukaryota</taxon>
        <taxon>Viridiplantae</taxon>
        <taxon>Streptophyta</taxon>
        <taxon>Embryophyta</taxon>
        <taxon>Tracheophyta</taxon>
        <taxon>Spermatophyta</taxon>
        <taxon>Magnoliopsida</taxon>
        <taxon>Liliopsida</taxon>
        <taxon>Poales</taxon>
        <taxon>Poaceae</taxon>
        <taxon>PACMAD clade</taxon>
        <taxon>Arundinoideae</taxon>
        <taxon>Arundineae</taxon>
        <taxon>Arundo</taxon>
    </lineage>
</organism>
<dbReference type="AlphaFoldDB" id="A0A0A9H133"/>